<evidence type="ECO:0008006" key="4">
    <source>
        <dbReference type="Google" id="ProtNLM"/>
    </source>
</evidence>
<dbReference type="EMBL" id="JBEAFC010000002">
    <property type="protein sequence ID" value="KAL1567814.1"/>
    <property type="molecule type" value="Genomic_DNA"/>
</dbReference>
<evidence type="ECO:0000313" key="2">
    <source>
        <dbReference type="EMBL" id="KAL1567814.1"/>
    </source>
</evidence>
<gene>
    <name evidence="2" type="ORF">AAHA92_03250</name>
</gene>
<comment type="caution">
    <text evidence="2">The sequence shown here is derived from an EMBL/GenBank/DDBJ whole genome shotgun (WGS) entry which is preliminary data.</text>
</comment>
<dbReference type="PANTHER" id="PTHR31471:SF2">
    <property type="entry name" value="REMORIN FAMILY PROTEIN"/>
    <property type="match status" value="1"/>
</dbReference>
<accession>A0ABD1IGH4</accession>
<keyword evidence="3" id="KW-1185">Reference proteome</keyword>
<dbReference type="AlphaFoldDB" id="A0ABD1IGH4"/>
<evidence type="ECO:0000313" key="3">
    <source>
        <dbReference type="Proteomes" id="UP001567538"/>
    </source>
</evidence>
<name>A0ABD1IGH4_SALDI</name>
<feature type="region of interest" description="Disordered" evidence="1">
    <location>
        <begin position="1"/>
        <end position="45"/>
    </location>
</feature>
<feature type="region of interest" description="Disordered" evidence="1">
    <location>
        <begin position="116"/>
        <end position="151"/>
    </location>
</feature>
<sequence>MKQNSKTVRFSGEYSSPGRAENCDSGGGMPTSWSSERAANPNARRHVGGAALMPFNSLRALPSKWDDAERWITSPVSSYGGSVQIPRRPKSKSGPLGLTTGVLLLPHGSISIRYDVKTSGGETSSPVENPDGSAKEESPISDGVNHRDMGTQITPDERLSFSTLPSLGHASLHQNDVSASKDEVRDVQVDKGITTAGQSKKQEMIQKRHQSCKERQQKSLLGRTCRRRGELEIKLEKKKSASMDKIMNKLRASEMEAQAMRNLLSEKDTPQTRTSWSHGEFRVSKYNCFLCRRN</sequence>
<dbReference type="Proteomes" id="UP001567538">
    <property type="component" value="Unassembled WGS sequence"/>
</dbReference>
<feature type="compositionally biased region" description="Basic and acidic residues" evidence="1">
    <location>
        <begin position="133"/>
        <end position="151"/>
    </location>
</feature>
<proteinExistence type="predicted"/>
<organism evidence="2 3">
    <name type="scientific">Salvia divinorum</name>
    <name type="common">Maria pastora</name>
    <name type="synonym">Diviner's sage</name>
    <dbReference type="NCBI Taxonomy" id="28513"/>
    <lineage>
        <taxon>Eukaryota</taxon>
        <taxon>Viridiplantae</taxon>
        <taxon>Streptophyta</taxon>
        <taxon>Embryophyta</taxon>
        <taxon>Tracheophyta</taxon>
        <taxon>Spermatophyta</taxon>
        <taxon>Magnoliopsida</taxon>
        <taxon>eudicotyledons</taxon>
        <taxon>Gunneridae</taxon>
        <taxon>Pentapetalae</taxon>
        <taxon>asterids</taxon>
        <taxon>lamiids</taxon>
        <taxon>Lamiales</taxon>
        <taxon>Lamiaceae</taxon>
        <taxon>Nepetoideae</taxon>
        <taxon>Mentheae</taxon>
        <taxon>Salviinae</taxon>
        <taxon>Salvia</taxon>
        <taxon>Salvia subgen. Calosphace</taxon>
    </lineage>
</organism>
<reference evidence="2 3" key="1">
    <citation type="submission" date="2024-06" db="EMBL/GenBank/DDBJ databases">
        <title>A chromosome level genome sequence of Diviner's sage (Salvia divinorum).</title>
        <authorList>
            <person name="Ford S.A."/>
            <person name="Ro D.-K."/>
            <person name="Ness R.W."/>
            <person name="Phillips M.A."/>
        </authorList>
    </citation>
    <scope>NUCLEOTIDE SEQUENCE [LARGE SCALE GENOMIC DNA]</scope>
    <source>
        <strain evidence="2">SAF-2024a</strain>
        <tissue evidence="2">Leaf</tissue>
    </source>
</reference>
<dbReference type="PANTHER" id="PTHR31471">
    <property type="entry name" value="OS02G0116800 PROTEIN"/>
    <property type="match status" value="1"/>
</dbReference>
<evidence type="ECO:0000256" key="1">
    <source>
        <dbReference type="SAM" id="MobiDB-lite"/>
    </source>
</evidence>
<protein>
    <recommendedName>
        <fullName evidence="4">Remorin C-terminal domain-containing protein</fullName>
    </recommendedName>
</protein>